<evidence type="ECO:0000256" key="4">
    <source>
        <dbReference type="ARBA" id="ARBA00022643"/>
    </source>
</evidence>
<keyword evidence="6" id="KW-1003">Cell membrane</keyword>
<reference evidence="9 10" key="1">
    <citation type="submission" date="2022-05" db="EMBL/GenBank/DDBJ databases">
        <authorList>
            <person name="Park J.-S."/>
        </authorList>
    </citation>
    <scope>NUCLEOTIDE SEQUENCE [LARGE SCALE GENOMIC DNA]</scope>
    <source>
        <strain evidence="9 10">2012CJ34-2</strain>
    </source>
</reference>
<keyword evidence="2 6" id="KW-0597">Phosphoprotein</keyword>
<evidence type="ECO:0000313" key="9">
    <source>
        <dbReference type="EMBL" id="MCL6270975.1"/>
    </source>
</evidence>
<dbReference type="InterPro" id="IPR010209">
    <property type="entry name" value="Ion_transpt_RnfG/RsxG"/>
</dbReference>
<comment type="subcellular location">
    <subcellularLocation>
        <location evidence="6">Cell inner membrane</location>
        <topology evidence="6">Single-pass membrane protein</topology>
    </subcellularLocation>
</comment>
<dbReference type="SMART" id="SM00900">
    <property type="entry name" value="FMN_bind"/>
    <property type="match status" value="1"/>
</dbReference>
<dbReference type="RefSeq" id="WP_249700285.1">
    <property type="nucleotide sequence ID" value="NZ_JAMFLX010000018.1"/>
</dbReference>
<keyword evidence="6 7" id="KW-1133">Transmembrane helix</keyword>
<protein>
    <recommendedName>
        <fullName evidence="6">Ion-translocating oxidoreductase complex subunit G</fullName>
        <ecNumber evidence="6">7.-.-.-</ecNumber>
    </recommendedName>
    <alternativeName>
        <fullName evidence="6">Rnf electron transport complex subunit G</fullName>
    </alternativeName>
</protein>
<feature type="modified residue" description="FMN phosphoryl threonine" evidence="6">
    <location>
        <position position="187"/>
    </location>
</feature>
<accession>A0ABT0PHY9</accession>
<dbReference type="PANTHER" id="PTHR36118:SF1">
    <property type="entry name" value="ION-TRANSLOCATING OXIDOREDUCTASE COMPLEX SUBUNIT G"/>
    <property type="match status" value="1"/>
</dbReference>
<dbReference type="Proteomes" id="UP001203338">
    <property type="component" value="Unassembled WGS sequence"/>
</dbReference>
<evidence type="ECO:0000256" key="3">
    <source>
        <dbReference type="ARBA" id="ARBA00022630"/>
    </source>
</evidence>
<dbReference type="NCBIfam" id="NF002519">
    <property type="entry name" value="PRK01908.1"/>
    <property type="match status" value="1"/>
</dbReference>
<evidence type="ECO:0000256" key="6">
    <source>
        <dbReference type="HAMAP-Rule" id="MF_00479"/>
    </source>
</evidence>
<evidence type="ECO:0000256" key="2">
    <source>
        <dbReference type="ARBA" id="ARBA00022553"/>
    </source>
</evidence>
<dbReference type="NCBIfam" id="TIGR01947">
    <property type="entry name" value="rnfG"/>
    <property type="match status" value="1"/>
</dbReference>
<evidence type="ECO:0000256" key="1">
    <source>
        <dbReference type="ARBA" id="ARBA00022448"/>
    </source>
</evidence>
<evidence type="ECO:0000256" key="7">
    <source>
        <dbReference type="SAM" id="Phobius"/>
    </source>
</evidence>
<comment type="cofactor">
    <cofactor evidence="6">
        <name>FMN</name>
        <dbReference type="ChEBI" id="CHEBI:58210"/>
    </cofactor>
</comment>
<dbReference type="Pfam" id="PF04205">
    <property type="entry name" value="FMN_bind"/>
    <property type="match status" value="1"/>
</dbReference>
<keyword evidence="5 6" id="KW-0249">Electron transport</keyword>
<comment type="similarity">
    <text evidence="6">Belongs to the RnfG family.</text>
</comment>
<dbReference type="PANTHER" id="PTHR36118">
    <property type="entry name" value="ION-TRANSLOCATING OXIDOREDUCTASE COMPLEX SUBUNIT G"/>
    <property type="match status" value="1"/>
</dbReference>
<dbReference type="PIRSF" id="PIRSF006091">
    <property type="entry name" value="E_trnsport_RnfG"/>
    <property type="match status" value="1"/>
</dbReference>
<dbReference type="HAMAP" id="MF_00479">
    <property type="entry name" value="RsxG_RnfG"/>
    <property type="match status" value="1"/>
</dbReference>
<keyword evidence="6 7" id="KW-0812">Transmembrane</keyword>
<dbReference type="EMBL" id="JAMFLX010000018">
    <property type="protein sequence ID" value="MCL6270975.1"/>
    <property type="molecule type" value="Genomic_DNA"/>
</dbReference>
<keyword evidence="6" id="KW-1278">Translocase</keyword>
<sequence>MSNSDSLNSSSTSRAVTSNSLRLGIFAFLTVGLVALTWLATKDRIQEQIRASEQRALYEVLPQEMFDNSLIDTTVYLPDTTLLGPIEDPRGWIAFKEGQPSAVILPVVAPDGYNGRIQLLAGIDYQGKLTGVRAIVHKETPGLGDGIETRVSGWILGFSGKSLTIPDATGWAVKKDGGDFDQFTGATITPRAVVNAVYRVLKYYDLYKTDLFTRGKLTLEPADIEENANGQHD</sequence>
<proteinExistence type="inferred from homology"/>
<evidence type="ECO:0000256" key="5">
    <source>
        <dbReference type="ARBA" id="ARBA00022982"/>
    </source>
</evidence>
<gene>
    <name evidence="9" type="primary">rsxG</name>
    <name evidence="6" type="synonym">rnfG</name>
    <name evidence="9" type="ORF">M3P05_13675</name>
</gene>
<evidence type="ECO:0000259" key="8">
    <source>
        <dbReference type="SMART" id="SM00900"/>
    </source>
</evidence>
<keyword evidence="10" id="KW-1185">Reference proteome</keyword>
<keyword evidence="3 6" id="KW-0285">Flavoprotein</keyword>
<feature type="domain" description="FMN-binding" evidence="8">
    <location>
        <begin position="112"/>
        <end position="204"/>
    </location>
</feature>
<comment type="subunit">
    <text evidence="6">The complex is composed of six subunits: RnfA, RnfB, RnfC, RnfD, RnfE and RnfG.</text>
</comment>
<dbReference type="EC" id="7.-.-.-" evidence="6"/>
<comment type="caution">
    <text evidence="9">The sequence shown here is derived from an EMBL/GenBank/DDBJ whole genome shotgun (WGS) entry which is preliminary data.</text>
</comment>
<keyword evidence="1 6" id="KW-0813">Transport</keyword>
<keyword evidence="6" id="KW-0997">Cell inner membrane</keyword>
<comment type="function">
    <text evidence="6">Part of a membrane-bound complex that couples electron transfer with translocation of ions across the membrane.</text>
</comment>
<organism evidence="9 10">
    <name type="scientific">Parendozoicomonas callyspongiae</name>
    <dbReference type="NCBI Taxonomy" id="2942213"/>
    <lineage>
        <taxon>Bacteria</taxon>
        <taxon>Pseudomonadati</taxon>
        <taxon>Pseudomonadota</taxon>
        <taxon>Gammaproteobacteria</taxon>
        <taxon>Oceanospirillales</taxon>
        <taxon>Endozoicomonadaceae</taxon>
        <taxon>Parendozoicomonas</taxon>
    </lineage>
</organism>
<feature type="transmembrane region" description="Helical" evidence="7">
    <location>
        <begin position="20"/>
        <end position="40"/>
    </location>
</feature>
<keyword evidence="4 6" id="KW-0288">FMN</keyword>
<evidence type="ECO:0000313" key="10">
    <source>
        <dbReference type="Proteomes" id="UP001203338"/>
    </source>
</evidence>
<name>A0ABT0PHY9_9GAMM</name>
<dbReference type="InterPro" id="IPR007329">
    <property type="entry name" value="FMN-bd"/>
</dbReference>
<keyword evidence="6 7" id="KW-0472">Membrane</keyword>